<keyword evidence="1 3" id="KW-0689">Ribosomal protein</keyword>
<gene>
    <name evidence="3" type="ORF">ALOHA_HF4000001N02ctg1g13</name>
</gene>
<protein>
    <submittedName>
        <fullName evidence="3">Putative ribosomal protein L13</fullName>
    </submittedName>
</protein>
<keyword evidence="2" id="KW-0687">Ribonucleoprotein</keyword>
<evidence type="ECO:0000313" key="3">
    <source>
        <dbReference type="EMBL" id="ABZ05975.1"/>
    </source>
</evidence>
<dbReference type="AlphaFoldDB" id="B3T067"/>
<sequence length="124" mass="13820">MIIVNAEKAIVTGPKTAVFANYDQKYKLNHPRKGPFFPRMPDQILKRTVRGMLPYQKNSSGRNSLRDLRVMIGTPANLSGDGLPDGHAWGESASFDRDLPQKFVRLGDISAHLGVDSRRWGGDQ</sequence>
<dbReference type="GO" id="GO:0003735">
    <property type="term" value="F:structural constituent of ribosome"/>
    <property type="evidence" value="ECO:0007669"/>
    <property type="project" value="InterPro"/>
</dbReference>
<reference evidence="3" key="1">
    <citation type="journal article" date="2008" name="ISME J.">
        <title>Genomic patterns of recombination, clonal divergence and environment in marine microbial populations.</title>
        <authorList>
            <person name="Konstantinidis K.T."/>
            <person name="Delong E.F."/>
        </authorList>
    </citation>
    <scope>NUCLEOTIDE SEQUENCE</scope>
</reference>
<dbReference type="Gene3D" id="3.90.1180.10">
    <property type="entry name" value="Ribosomal protein L13"/>
    <property type="match status" value="1"/>
</dbReference>
<dbReference type="SUPFAM" id="SSF52161">
    <property type="entry name" value="Ribosomal protein L13"/>
    <property type="match status" value="1"/>
</dbReference>
<evidence type="ECO:0000256" key="1">
    <source>
        <dbReference type="ARBA" id="ARBA00022980"/>
    </source>
</evidence>
<accession>B3T067</accession>
<name>B3T067_9ZZZZ</name>
<dbReference type="InterPro" id="IPR036899">
    <property type="entry name" value="Ribosomal_uL13_sf"/>
</dbReference>
<dbReference type="EMBL" id="EU016563">
    <property type="protein sequence ID" value="ABZ05975.1"/>
    <property type="molecule type" value="Genomic_DNA"/>
</dbReference>
<evidence type="ECO:0000256" key="2">
    <source>
        <dbReference type="ARBA" id="ARBA00023274"/>
    </source>
</evidence>
<proteinExistence type="predicted"/>
<dbReference type="Pfam" id="PF00572">
    <property type="entry name" value="Ribosomal_L13"/>
    <property type="match status" value="1"/>
</dbReference>
<dbReference type="GO" id="GO:1990904">
    <property type="term" value="C:ribonucleoprotein complex"/>
    <property type="evidence" value="ECO:0007669"/>
    <property type="project" value="UniProtKB-KW"/>
</dbReference>
<dbReference type="InterPro" id="IPR005822">
    <property type="entry name" value="Ribosomal_uL13"/>
</dbReference>
<organism evidence="3">
    <name type="scientific">uncultured marine microorganism HF4000_001N02</name>
    <dbReference type="NCBI Taxonomy" id="455504"/>
    <lineage>
        <taxon>unclassified sequences</taxon>
        <taxon>environmental samples</taxon>
    </lineage>
</organism>